<dbReference type="STRING" id="80854.MVIS_4034"/>
<sequence length="137" mass="14292">MKLLAKVALTAALISGVAQAGVVVIANPTGPDSLSKSQVSKLYLGKSKKLPNGAKAEVIEQATGSFIRGEFHASVTGKSDSQLQAYWSRLIFTGKGKPPKTIGSSALIKSQVASRTNAIAYIDSSEVDDSVKVVFTP</sequence>
<protein>
    <submittedName>
        <fullName evidence="1">ABC-type phosphate transport system, periplasmic component</fullName>
    </submittedName>
</protein>
<dbReference type="HOGENOM" id="CLU_124904_1_1_6"/>
<dbReference type="Proteomes" id="UP000183794">
    <property type="component" value="Unassembled WGS sequence"/>
</dbReference>
<evidence type="ECO:0000313" key="1">
    <source>
        <dbReference type="EMBL" id="SGZ00926.1"/>
    </source>
</evidence>
<evidence type="ECO:0000313" key="2">
    <source>
        <dbReference type="Proteomes" id="UP000183794"/>
    </source>
</evidence>
<dbReference type="PATRIC" id="fig|80854.5.peg.4281"/>
<proteinExistence type="predicted"/>
<gene>
    <name evidence="1" type="ORF">NVI5450_2365</name>
</gene>
<dbReference type="EMBL" id="FPLD01000064">
    <property type="protein sequence ID" value="SGZ00926.1"/>
    <property type="molecule type" value="Genomic_DNA"/>
</dbReference>
<dbReference type="AlphaFoldDB" id="A0A090IN35"/>
<accession>A0A090IN35</accession>
<dbReference type="OrthoDB" id="5368544at2"/>
<dbReference type="Gene3D" id="3.40.190.10">
    <property type="entry name" value="Periplasmic binding protein-like II"/>
    <property type="match status" value="1"/>
</dbReference>
<dbReference type="RefSeq" id="WP_045111976.1">
    <property type="nucleotide sequence ID" value="NZ_CAWRBC010000034.1"/>
</dbReference>
<dbReference type="SUPFAM" id="SSF53850">
    <property type="entry name" value="Periplasmic binding protein-like II"/>
    <property type="match status" value="1"/>
</dbReference>
<name>A0A090IN35_9GAMM</name>
<dbReference type="KEGG" id="mvs:MVIS_4034"/>
<reference evidence="1 2" key="1">
    <citation type="submission" date="2016-11" db="EMBL/GenBank/DDBJ databases">
        <authorList>
            <person name="Jaros S."/>
            <person name="Januszkiewicz K."/>
            <person name="Wedrychowicz H."/>
        </authorList>
    </citation>
    <scope>NUCLEOTIDE SEQUENCE [LARGE SCALE GENOMIC DNA]</scope>
    <source>
        <strain evidence="1">NVI 5450</strain>
    </source>
</reference>
<organism evidence="1 2">
    <name type="scientific">Moritella viscosa</name>
    <dbReference type="NCBI Taxonomy" id="80854"/>
    <lineage>
        <taxon>Bacteria</taxon>
        <taxon>Pseudomonadati</taxon>
        <taxon>Pseudomonadota</taxon>
        <taxon>Gammaproteobacteria</taxon>
        <taxon>Alteromonadales</taxon>
        <taxon>Moritellaceae</taxon>
        <taxon>Moritella</taxon>
    </lineage>
</organism>